<comment type="caution">
    <text evidence="4">The sequence shown here is derived from an EMBL/GenBank/DDBJ whole genome shotgun (WGS) entry which is preliminary data.</text>
</comment>
<keyword evidence="2" id="KW-0732">Signal</keyword>
<name>A0A6I3LJF7_9FLAO</name>
<dbReference type="PANTHER" id="PTHR37423:SF2">
    <property type="entry name" value="MEMBRANE-BOUND LYTIC MUREIN TRANSGLYCOSYLASE C"/>
    <property type="match status" value="1"/>
</dbReference>
<dbReference type="OrthoDB" id="9815002at2"/>
<organism evidence="4 5">
    <name type="scientific">Myroides albus</name>
    <dbReference type="NCBI Taxonomy" id="2562892"/>
    <lineage>
        <taxon>Bacteria</taxon>
        <taxon>Pseudomonadati</taxon>
        <taxon>Bacteroidota</taxon>
        <taxon>Flavobacteriia</taxon>
        <taxon>Flavobacteriales</taxon>
        <taxon>Flavobacteriaceae</taxon>
        <taxon>Myroides</taxon>
    </lineage>
</organism>
<feature type="chain" id="PRO_5026282340" evidence="2">
    <location>
        <begin position="25"/>
        <end position="302"/>
    </location>
</feature>
<accession>A0A6I3LJF7</accession>
<dbReference type="CDD" id="cd16894">
    <property type="entry name" value="MltD-like"/>
    <property type="match status" value="1"/>
</dbReference>
<protein>
    <submittedName>
        <fullName evidence="4">Transglycosylase SLT domain-containing protein</fullName>
    </submittedName>
</protein>
<dbReference type="RefSeq" id="WP_155092013.1">
    <property type="nucleotide sequence ID" value="NZ_CP102754.1"/>
</dbReference>
<feature type="domain" description="Transglycosylase SLT" evidence="3">
    <location>
        <begin position="106"/>
        <end position="203"/>
    </location>
</feature>
<evidence type="ECO:0000313" key="5">
    <source>
        <dbReference type="Proteomes" id="UP000438760"/>
    </source>
</evidence>
<evidence type="ECO:0000259" key="3">
    <source>
        <dbReference type="Pfam" id="PF01464"/>
    </source>
</evidence>
<dbReference type="SUPFAM" id="SSF53955">
    <property type="entry name" value="Lysozyme-like"/>
    <property type="match status" value="1"/>
</dbReference>
<comment type="similarity">
    <text evidence="1">Belongs to the transglycosylase Slt family.</text>
</comment>
<reference evidence="4 5" key="1">
    <citation type="submission" date="2019-11" db="EMBL/GenBank/DDBJ databases">
        <title>Genome of Strain BIT-d1.</title>
        <authorList>
            <person name="Yang Y."/>
        </authorList>
    </citation>
    <scope>NUCLEOTIDE SEQUENCE [LARGE SCALE GENOMIC DNA]</scope>
    <source>
        <strain evidence="4 5">BIT-d1</strain>
    </source>
</reference>
<dbReference type="PANTHER" id="PTHR37423">
    <property type="entry name" value="SOLUBLE LYTIC MUREIN TRANSGLYCOSYLASE-RELATED"/>
    <property type="match status" value="1"/>
</dbReference>
<dbReference type="Proteomes" id="UP000438760">
    <property type="component" value="Unassembled WGS sequence"/>
</dbReference>
<evidence type="ECO:0000256" key="2">
    <source>
        <dbReference type="SAM" id="SignalP"/>
    </source>
</evidence>
<sequence>MKKTVRTILSIIAVTAISSTLIFSASHTENPNENETTTSSPHLHSIPSKIDFAGEAAPLHLTDVKERFDREMIVNTNLHGSTILTMKRADRYFPVIEPILAKNGIPDDFKYLCVIESALANAVSPAGASGFWQIMKGTGKDYGLVIDETIDERYDLVKATEAACKYFNDAKAKFGSWTLVAASYNRGMAGMTRAMDSQYVTDYYDLFLNQETSRYVFRILALKEIMSNSEKYGFNVPKNETYKPIKMKKVAVDYDITDLPLFAKEQGINYKLLKLYNPWLVNTSLKPKGKTYYIEIPTQGIK</sequence>
<dbReference type="Gene3D" id="1.10.530.10">
    <property type="match status" value="1"/>
</dbReference>
<gene>
    <name evidence="4" type="ORF">GJV76_07450</name>
</gene>
<dbReference type="AlphaFoldDB" id="A0A6I3LJF7"/>
<dbReference type="Pfam" id="PF01464">
    <property type="entry name" value="SLT"/>
    <property type="match status" value="1"/>
</dbReference>
<dbReference type="InterPro" id="IPR023346">
    <property type="entry name" value="Lysozyme-like_dom_sf"/>
</dbReference>
<dbReference type="InterPro" id="IPR008258">
    <property type="entry name" value="Transglycosylase_SLT_dom_1"/>
</dbReference>
<evidence type="ECO:0000313" key="4">
    <source>
        <dbReference type="EMBL" id="MTG97977.1"/>
    </source>
</evidence>
<proteinExistence type="inferred from homology"/>
<evidence type="ECO:0000256" key="1">
    <source>
        <dbReference type="ARBA" id="ARBA00007734"/>
    </source>
</evidence>
<dbReference type="EMBL" id="WMJX01000012">
    <property type="protein sequence ID" value="MTG97977.1"/>
    <property type="molecule type" value="Genomic_DNA"/>
</dbReference>
<keyword evidence="5" id="KW-1185">Reference proteome</keyword>
<feature type="signal peptide" evidence="2">
    <location>
        <begin position="1"/>
        <end position="24"/>
    </location>
</feature>